<protein>
    <submittedName>
        <fullName evidence="4">GNAT family N-acetyltransferase</fullName>
    </submittedName>
</protein>
<name>A0A6L5YAJ4_9BACT</name>
<proteinExistence type="predicted"/>
<keyword evidence="5" id="KW-1185">Reference proteome</keyword>
<dbReference type="PROSITE" id="PS51186">
    <property type="entry name" value="GNAT"/>
    <property type="match status" value="1"/>
</dbReference>
<dbReference type="AlphaFoldDB" id="A0A6L5YAJ4"/>
<reference evidence="4 5" key="1">
    <citation type="submission" date="2019-08" db="EMBL/GenBank/DDBJ databases">
        <title>In-depth cultivation of the pig gut microbiome towards novel bacterial diversity and tailored functional studies.</title>
        <authorList>
            <person name="Wylensek D."/>
            <person name="Hitch T.C.A."/>
            <person name="Clavel T."/>
        </authorList>
    </citation>
    <scope>NUCLEOTIDE SEQUENCE [LARGE SCALE GENOMIC DNA]</scope>
    <source>
        <strain evidence="4 5">SM-530-WT-4B</strain>
    </source>
</reference>
<keyword evidence="1 4" id="KW-0808">Transferase</keyword>
<gene>
    <name evidence="4" type="ORF">FYJ74_03060</name>
</gene>
<dbReference type="InterPro" id="IPR016181">
    <property type="entry name" value="Acyl_CoA_acyltransferase"/>
</dbReference>
<dbReference type="Gene3D" id="3.40.630.30">
    <property type="match status" value="1"/>
</dbReference>
<evidence type="ECO:0000259" key="3">
    <source>
        <dbReference type="PROSITE" id="PS51186"/>
    </source>
</evidence>
<dbReference type="Proteomes" id="UP000473699">
    <property type="component" value="Unassembled WGS sequence"/>
</dbReference>
<dbReference type="EMBL" id="VUNH01000002">
    <property type="protein sequence ID" value="MST55028.1"/>
    <property type="molecule type" value="Genomic_DNA"/>
</dbReference>
<organism evidence="4 5">
    <name type="scientific">Pyramidobacter porci</name>
    <dbReference type="NCBI Taxonomy" id="2605789"/>
    <lineage>
        <taxon>Bacteria</taxon>
        <taxon>Thermotogati</taxon>
        <taxon>Synergistota</taxon>
        <taxon>Synergistia</taxon>
        <taxon>Synergistales</taxon>
        <taxon>Dethiosulfovibrionaceae</taxon>
        <taxon>Pyramidobacter</taxon>
    </lineage>
</organism>
<dbReference type="PANTHER" id="PTHR43626:SF4">
    <property type="entry name" value="GCN5-RELATED N-ACETYLTRANSFERASE 2, CHLOROPLASTIC"/>
    <property type="match status" value="1"/>
</dbReference>
<dbReference type="InterPro" id="IPR000182">
    <property type="entry name" value="GNAT_dom"/>
</dbReference>
<dbReference type="CDD" id="cd04301">
    <property type="entry name" value="NAT_SF"/>
    <property type="match status" value="1"/>
</dbReference>
<comment type="caution">
    <text evidence="4">The sequence shown here is derived from an EMBL/GenBank/DDBJ whole genome shotgun (WGS) entry which is preliminary data.</text>
</comment>
<dbReference type="GO" id="GO:0005737">
    <property type="term" value="C:cytoplasm"/>
    <property type="evidence" value="ECO:0007669"/>
    <property type="project" value="TreeGrafter"/>
</dbReference>
<feature type="domain" description="N-acetyltransferase" evidence="3">
    <location>
        <begin position="10"/>
        <end position="141"/>
    </location>
</feature>
<sequence length="141" mass="15784">MEVLLLENSLRLEVITSVRPEAVVDLYMDAGWWEEGWSEDVIPAMVANSFRFVALFDGSELVGMGRALSDGVSDAYIQDIVVRTDYRGQGWGKKIVSRLVKELRAVGIDWIGLVGAPGTKAFYEKLGFSEMPQFVPMKYQC</sequence>
<accession>A0A6L5YAJ4</accession>
<dbReference type="InterPro" id="IPR045039">
    <property type="entry name" value="NSI-like"/>
</dbReference>
<evidence type="ECO:0000313" key="4">
    <source>
        <dbReference type="EMBL" id="MST55028.1"/>
    </source>
</evidence>
<dbReference type="SUPFAM" id="SSF55729">
    <property type="entry name" value="Acyl-CoA N-acyltransferases (Nat)"/>
    <property type="match status" value="1"/>
</dbReference>
<dbReference type="GO" id="GO:0008080">
    <property type="term" value="F:N-acetyltransferase activity"/>
    <property type="evidence" value="ECO:0007669"/>
    <property type="project" value="InterPro"/>
</dbReference>
<dbReference type="Pfam" id="PF00583">
    <property type="entry name" value="Acetyltransf_1"/>
    <property type="match status" value="1"/>
</dbReference>
<evidence type="ECO:0000256" key="1">
    <source>
        <dbReference type="ARBA" id="ARBA00022679"/>
    </source>
</evidence>
<dbReference type="PANTHER" id="PTHR43626">
    <property type="entry name" value="ACYL-COA N-ACYLTRANSFERASE"/>
    <property type="match status" value="1"/>
</dbReference>
<keyword evidence="2" id="KW-0012">Acyltransferase</keyword>
<evidence type="ECO:0000313" key="5">
    <source>
        <dbReference type="Proteomes" id="UP000473699"/>
    </source>
</evidence>
<evidence type="ECO:0000256" key="2">
    <source>
        <dbReference type="ARBA" id="ARBA00023315"/>
    </source>
</evidence>